<protein>
    <submittedName>
        <fullName evidence="6">Uncharacterized protein</fullName>
    </submittedName>
</protein>
<dbReference type="EMBL" id="VDMD01000011">
    <property type="protein sequence ID" value="TRM63009.1"/>
    <property type="molecule type" value="Genomic_DNA"/>
</dbReference>
<evidence type="ECO:0000256" key="1">
    <source>
        <dbReference type="ARBA" id="ARBA00022692"/>
    </source>
</evidence>
<feature type="transmembrane region" description="Helical" evidence="5">
    <location>
        <begin position="395"/>
        <end position="417"/>
    </location>
</feature>
<dbReference type="InterPro" id="IPR028143">
    <property type="entry name" value="Get2/sif1"/>
</dbReference>
<name>A0A550CDZ6_9AGAR</name>
<keyword evidence="3 5" id="KW-0472">Membrane</keyword>
<sequence length="418" mass="43588">MSSPSASERAEARRRAILSRGSDRLSKLKTTAHGEGAAYLKDDRPLHPSRSQFMAEDSAMPPPSRGTTPFRDTTPLRGDSPSPFGGVSPSPFRGASPSPFTNSSSSQAPAPATAAPDPSVWSEDEQARFMRALMAGSGGPPPSDNASPGLGAGSEAGAGAGRSPSLPPQDNPLAALMGMAGGAGMGGMGGMGGPAPGAGLEGLENNPLLSMMQQMGIDPQGLQGLSGQPGQTQQQQKPTKPPSRLQRALPLVHAVAVWTLLAYFVFFRPASAAEMKVGSGWGSYGDPQTWMGANSWTSWIAFDASKWRRGGAGWWPWAQLARRAPDLGVWETTVGAQPFVYAFLVLEMLLHSVRIVNGVDAVQPPALLALALPHLPPALSSTIVHGMKYVRMAGLVLDDVAFLVLALAALVVVAGWMA</sequence>
<evidence type="ECO:0000313" key="6">
    <source>
        <dbReference type="EMBL" id="TRM63009.1"/>
    </source>
</evidence>
<organism evidence="6 7">
    <name type="scientific">Schizophyllum amplum</name>
    <dbReference type="NCBI Taxonomy" id="97359"/>
    <lineage>
        <taxon>Eukaryota</taxon>
        <taxon>Fungi</taxon>
        <taxon>Dikarya</taxon>
        <taxon>Basidiomycota</taxon>
        <taxon>Agaricomycotina</taxon>
        <taxon>Agaricomycetes</taxon>
        <taxon>Agaricomycetidae</taxon>
        <taxon>Agaricales</taxon>
        <taxon>Schizophyllaceae</taxon>
        <taxon>Schizophyllum</taxon>
    </lineage>
</organism>
<feature type="region of interest" description="Disordered" evidence="4">
    <location>
        <begin position="218"/>
        <end position="245"/>
    </location>
</feature>
<comment type="caution">
    <text evidence="6">The sequence shown here is derived from an EMBL/GenBank/DDBJ whole genome shotgun (WGS) entry which is preliminary data.</text>
</comment>
<proteinExistence type="predicted"/>
<dbReference type="PANTHER" id="PTHR28263">
    <property type="entry name" value="GOLGI TO ER TRAFFIC PROTEIN 2"/>
    <property type="match status" value="1"/>
</dbReference>
<keyword evidence="7" id="KW-1185">Reference proteome</keyword>
<feature type="region of interest" description="Disordered" evidence="4">
    <location>
        <begin position="1"/>
        <end position="122"/>
    </location>
</feature>
<feature type="compositionally biased region" description="Gly residues" evidence="4">
    <location>
        <begin position="150"/>
        <end position="160"/>
    </location>
</feature>
<evidence type="ECO:0000313" key="7">
    <source>
        <dbReference type="Proteomes" id="UP000320762"/>
    </source>
</evidence>
<keyword evidence="2 5" id="KW-1133">Transmembrane helix</keyword>
<dbReference type="PANTHER" id="PTHR28263:SF1">
    <property type="entry name" value="GOLGI TO ER TRAFFIC PROTEIN 2"/>
    <property type="match status" value="1"/>
</dbReference>
<accession>A0A550CDZ6</accession>
<evidence type="ECO:0000256" key="2">
    <source>
        <dbReference type="ARBA" id="ARBA00022989"/>
    </source>
</evidence>
<dbReference type="STRING" id="97359.A0A550CDZ6"/>
<dbReference type="OrthoDB" id="5393181at2759"/>
<keyword evidence="1 5" id="KW-0812">Transmembrane</keyword>
<dbReference type="GO" id="GO:0006890">
    <property type="term" value="P:retrograde vesicle-mediated transport, Golgi to endoplasmic reticulum"/>
    <property type="evidence" value="ECO:0007669"/>
    <property type="project" value="TreeGrafter"/>
</dbReference>
<gene>
    <name evidence="6" type="ORF">BD626DRAFT_44630</name>
</gene>
<evidence type="ECO:0000256" key="4">
    <source>
        <dbReference type="SAM" id="MobiDB-lite"/>
    </source>
</evidence>
<evidence type="ECO:0000256" key="3">
    <source>
        <dbReference type="ARBA" id="ARBA00023136"/>
    </source>
</evidence>
<evidence type="ECO:0000256" key="5">
    <source>
        <dbReference type="SAM" id="Phobius"/>
    </source>
</evidence>
<feature type="compositionally biased region" description="Low complexity" evidence="4">
    <location>
        <begin position="219"/>
        <end position="238"/>
    </location>
</feature>
<dbReference type="AlphaFoldDB" id="A0A550CDZ6"/>
<reference evidence="6 7" key="1">
    <citation type="journal article" date="2019" name="New Phytol.">
        <title>Comparative genomics reveals unique wood-decay strategies and fruiting body development in the Schizophyllaceae.</title>
        <authorList>
            <person name="Almasi E."/>
            <person name="Sahu N."/>
            <person name="Krizsan K."/>
            <person name="Balint B."/>
            <person name="Kovacs G.M."/>
            <person name="Kiss B."/>
            <person name="Cseklye J."/>
            <person name="Drula E."/>
            <person name="Henrissat B."/>
            <person name="Nagy I."/>
            <person name="Chovatia M."/>
            <person name="Adam C."/>
            <person name="LaButti K."/>
            <person name="Lipzen A."/>
            <person name="Riley R."/>
            <person name="Grigoriev I.V."/>
            <person name="Nagy L.G."/>
        </authorList>
    </citation>
    <scope>NUCLEOTIDE SEQUENCE [LARGE SCALE GENOMIC DNA]</scope>
    <source>
        <strain evidence="6 7">NL-1724</strain>
    </source>
</reference>
<dbReference type="Proteomes" id="UP000320762">
    <property type="component" value="Unassembled WGS sequence"/>
</dbReference>
<feature type="region of interest" description="Disordered" evidence="4">
    <location>
        <begin position="134"/>
        <end position="177"/>
    </location>
</feature>
<feature type="transmembrane region" description="Helical" evidence="5">
    <location>
        <begin position="248"/>
        <end position="266"/>
    </location>
</feature>
<feature type="compositionally biased region" description="Low complexity" evidence="4">
    <location>
        <begin position="78"/>
        <end position="119"/>
    </location>
</feature>